<feature type="domain" description="N-acetyltransferase" evidence="3">
    <location>
        <begin position="38"/>
        <end position="212"/>
    </location>
</feature>
<gene>
    <name evidence="4" type="ORF">SAMN06296378_1161</name>
</gene>
<dbReference type="RefSeq" id="WP_229671237.1">
    <property type="nucleotide sequence ID" value="NZ_BMLC01000001.1"/>
</dbReference>
<dbReference type="GO" id="GO:0005840">
    <property type="term" value="C:ribosome"/>
    <property type="evidence" value="ECO:0007669"/>
    <property type="project" value="UniProtKB-KW"/>
</dbReference>
<dbReference type="CDD" id="cd04301">
    <property type="entry name" value="NAT_SF"/>
    <property type="match status" value="1"/>
</dbReference>
<organism evidence="4 5">
    <name type="scientific">Salinibacterium xinjiangense</name>
    <dbReference type="NCBI Taxonomy" id="386302"/>
    <lineage>
        <taxon>Bacteria</taxon>
        <taxon>Bacillati</taxon>
        <taxon>Actinomycetota</taxon>
        <taxon>Actinomycetes</taxon>
        <taxon>Micrococcales</taxon>
        <taxon>Microbacteriaceae</taxon>
        <taxon>Salinibacterium</taxon>
    </lineage>
</organism>
<keyword evidence="2" id="KW-0012">Acyltransferase</keyword>
<keyword evidence="5" id="KW-1185">Reference proteome</keyword>
<dbReference type="EMBL" id="OCST01000002">
    <property type="protein sequence ID" value="SOE60843.1"/>
    <property type="molecule type" value="Genomic_DNA"/>
</dbReference>
<sequence length="212" mass="22769">MTAAPDPGTQPLNADNPPSFRKEAVRKEVVRKEAVCEVAVRAAVQDDAALLHAVAAETFPLACPPDADPENILAFIAEHLSEASFDGYLADPARELFIAEVDGRAAGYAMVVHGDPTDPDVVASVSTRPTSELSKLYVRAAHHGGGVSTALVDAVVRASAARGSRSVWLGVNDENERANRFYEKSGFVIVGTKRFRLGERLESDFVRERLLG</sequence>
<evidence type="ECO:0000259" key="3">
    <source>
        <dbReference type="PROSITE" id="PS51186"/>
    </source>
</evidence>
<dbReference type="PROSITE" id="PS51186">
    <property type="entry name" value="GNAT"/>
    <property type="match status" value="1"/>
</dbReference>
<protein>
    <submittedName>
        <fullName evidence="4">Ribosomal protein S18 acetylase RimI</fullName>
    </submittedName>
</protein>
<dbReference type="InterPro" id="IPR000182">
    <property type="entry name" value="GNAT_dom"/>
</dbReference>
<evidence type="ECO:0000256" key="2">
    <source>
        <dbReference type="ARBA" id="ARBA00023315"/>
    </source>
</evidence>
<keyword evidence="4" id="KW-0689">Ribosomal protein</keyword>
<accession>A0A2C8Z9W6</accession>
<dbReference type="SUPFAM" id="SSF55729">
    <property type="entry name" value="Acyl-CoA N-acyltransferases (Nat)"/>
    <property type="match status" value="1"/>
</dbReference>
<keyword evidence="4" id="KW-0687">Ribonucleoprotein</keyword>
<dbReference type="Gene3D" id="3.40.630.30">
    <property type="match status" value="1"/>
</dbReference>
<dbReference type="GO" id="GO:0016747">
    <property type="term" value="F:acyltransferase activity, transferring groups other than amino-acyl groups"/>
    <property type="evidence" value="ECO:0007669"/>
    <property type="project" value="InterPro"/>
</dbReference>
<dbReference type="InterPro" id="IPR050832">
    <property type="entry name" value="Bact_Acetyltransf"/>
</dbReference>
<evidence type="ECO:0000256" key="1">
    <source>
        <dbReference type="ARBA" id="ARBA00022679"/>
    </source>
</evidence>
<name>A0A2C8Z9W6_9MICO</name>
<proteinExistence type="predicted"/>
<evidence type="ECO:0000313" key="5">
    <source>
        <dbReference type="Proteomes" id="UP000219440"/>
    </source>
</evidence>
<dbReference type="Proteomes" id="UP000219440">
    <property type="component" value="Unassembled WGS sequence"/>
</dbReference>
<evidence type="ECO:0000313" key="4">
    <source>
        <dbReference type="EMBL" id="SOE60843.1"/>
    </source>
</evidence>
<dbReference type="AlphaFoldDB" id="A0A2C8Z9W6"/>
<dbReference type="Pfam" id="PF00583">
    <property type="entry name" value="Acetyltransf_1"/>
    <property type="match status" value="1"/>
</dbReference>
<dbReference type="InterPro" id="IPR016181">
    <property type="entry name" value="Acyl_CoA_acyltransferase"/>
</dbReference>
<reference evidence="4 5" key="1">
    <citation type="submission" date="2017-09" db="EMBL/GenBank/DDBJ databases">
        <authorList>
            <person name="Ehlers B."/>
            <person name="Leendertz F.H."/>
        </authorList>
    </citation>
    <scope>NUCLEOTIDE SEQUENCE [LARGE SCALE GENOMIC DNA]</scope>
    <source>
        <strain evidence="4 5">CGMCC 1.05381</strain>
    </source>
</reference>
<dbReference type="PANTHER" id="PTHR43877">
    <property type="entry name" value="AMINOALKYLPHOSPHONATE N-ACETYLTRANSFERASE-RELATED-RELATED"/>
    <property type="match status" value="1"/>
</dbReference>
<keyword evidence="1" id="KW-0808">Transferase</keyword>